<proteinExistence type="predicted"/>
<reference evidence="3" key="1">
    <citation type="submission" date="2020-11" db="EMBL/GenBank/DDBJ databases">
        <authorList>
            <person name="Tran Van P."/>
        </authorList>
    </citation>
    <scope>NUCLEOTIDE SEQUENCE</scope>
</reference>
<evidence type="ECO:0000256" key="2">
    <source>
        <dbReference type="SAM" id="Phobius"/>
    </source>
</evidence>
<protein>
    <submittedName>
        <fullName evidence="3">Uncharacterized protein</fullName>
    </submittedName>
</protein>
<evidence type="ECO:0000256" key="1">
    <source>
        <dbReference type="SAM" id="MobiDB-lite"/>
    </source>
</evidence>
<feature type="compositionally biased region" description="Basic and acidic residues" evidence="1">
    <location>
        <begin position="1"/>
        <end position="10"/>
    </location>
</feature>
<organism evidence="3">
    <name type="scientific">Timema tahoe</name>
    <dbReference type="NCBI Taxonomy" id="61484"/>
    <lineage>
        <taxon>Eukaryota</taxon>
        <taxon>Metazoa</taxon>
        <taxon>Ecdysozoa</taxon>
        <taxon>Arthropoda</taxon>
        <taxon>Hexapoda</taxon>
        <taxon>Insecta</taxon>
        <taxon>Pterygota</taxon>
        <taxon>Neoptera</taxon>
        <taxon>Polyneoptera</taxon>
        <taxon>Phasmatodea</taxon>
        <taxon>Timematodea</taxon>
        <taxon>Timematoidea</taxon>
        <taxon>Timematidae</taxon>
        <taxon>Timema</taxon>
    </lineage>
</organism>
<feature type="region of interest" description="Disordered" evidence="1">
    <location>
        <begin position="1"/>
        <end position="40"/>
    </location>
</feature>
<keyword evidence="2" id="KW-0812">Transmembrane</keyword>
<dbReference type="AlphaFoldDB" id="A0A7R9IQG7"/>
<feature type="transmembrane region" description="Helical" evidence="2">
    <location>
        <begin position="72"/>
        <end position="95"/>
    </location>
</feature>
<keyword evidence="2" id="KW-1133">Transmembrane helix</keyword>
<sequence>MHAMPTKEDSGDWFGEEMSNDERKGIEKNERDREVVEKEMGTKKDEVEVFKGKKDNVQKRQRGSENEKPNHVLLFTVINPVYPITVVSTFLLISWGHTC</sequence>
<dbReference type="EMBL" id="OE006472">
    <property type="protein sequence ID" value="CAD7462693.1"/>
    <property type="molecule type" value="Genomic_DNA"/>
</dbReference>
<name>A0A7R9IQG7_9NEOP</name>
<accession>A0A7R9IQG7</accession>
<keyword evidence="2" id="KW-0472">Membrane</keyword>
<gene>
    <name evidence="3" type="ORF">TTEB3V08_LOCUS10583</name>
</gene>
<evidence type="ECO:0000313" key="3">
    <source>
        <dbReference type="EMBL" id="CAD7462693.1"/>
    </source>
</evidence>
<feature type="compositionally biased region" description="Basic and acidic residues" evidence="1">
    <location>
        <begin position="20"/>
        <end position="40"/>
    </location>
</feature>